<feature type="domain" description="Acyltransferase 3" evidence="2">
    <location>
        <begin position="10"/>
        <end position="366"/>
    </location>
</feature>
<feature type="transmembrane region" description="Helical" evidence="1">
    <location>
        <begin position="92"/>
        <end position="111"/>
    </location>
</feature>
<keyword evidence="1" id="KW-0472">Membrane</keyword>
<evidence type="ECO:0000313" key="4">
    <source>
        <dbReference type="Proteomes" id="UP001499988"/>
    </source>
</evidence>
<dbReference type="InterPro" id="IPR002656">
    <property type="entry name" value="Acyl_transf_3_dom"/>
</dbReference>
<evidence type="ECO:0000259" key="2">
    <source>
        <dbReference type="Pfam" id="PF01757"/>
    </source>
</evidence>
<protein>
    <recommendedName>
        <fullName evidence="2">Acyltransferase 3 domain-containing protein</fullName>
    </recommendedName>
</protein>
<dbReference type="RefSeq" id="WP_345335614.1">
    <property type="nucleotide sequence ID" value="NZ_BAABJZ010000080.1"/>
</dbReference>
<dbReference type="Proteomes" id="UP001499988">
    <property type="component" value="Unassembled WGS sequence"/>
</dbReference>
<dbReference type="Pfam" id="PF01757">
    <property type="entry name" value="Acyl_transf_3"/>
    <property type="match status" value="1"/>
</dbReference>
<feature type="transmembrane region" description="Helical" evidence="1">
    <location>
        <begin position="49"/>
        <end position="72"/>
    </location>
</feature>
<sequence length="403" mass="45139">MTPEISQRIAALRWVLISGLVYVHFGRLPGSDANPFRGVSGWESVIPQLANSATLYLFFSAVPMLSVLSGYLMFQSRPWRAGAAVSKRLSTVLLPSLLWLALWWGVGALLVDAMGVPSERFWAFFQADYDLNHAVIALTGFDLAAVGPLLASDGLKAAYHQAQKLTSVPVAQQFWFIHDLMLTVLLSPLLHRLITRLRWAWGLLLLPLWLYGIVPPGFFRLNVLLFFSVGASIALLGAPPGWRALFRSPLWLWGGILLVLIGIRVVVPAFQAPIGAMPWEHQLECGIRAVGVLCFWRWSHWVWVAHPGLIRQWGRWSTGSFFLFAFHYPSVVLLKGWVASYEISQTVWGQAVCWLLVPLLTIGLAWQLALQLDRWAPTLLLWLNGQRRLGRVPLGRPVTVTSI</sequence>
<feature type="transmembrane region" description="Helical" evidence="1">
    <location>
        <begin position="221"/>
        <end position="238"/>
    </location>
</feature>
<dbReference type="EMBL" id="BAABJZ010000080">
    <property type="protein sequence ID" value="GAA4889714.1"/>
    <property type="molecule type" value="Genomic_DNA"/>
</dbReference>
<feature type="transmembrane region" description="Helical" evidence="1">
    <location>
        <begin position="347"/>
        <end position="366"/>
    </location>
</feature>
<feature type="transmembrane region" description="Helical" evidence="1">
    <location>
        <begin position="12"/>
        <end position="29"/>
    </location>
</feature>
<evidence type="ECO:0000313" key="3">
    <source>
        <dbReference type="EMBL" id="GAA4889714.1"/>
    </source>
</evidence>
<feature type="transmembrane region" description="Helical" evidence="1">
    <location>
        <begin position="197"/>
        <end position="214"/>
    </location>
</feature>
<keyword evidence="1" id="KW-1133">Transmembrane helix</keyword>
<feature type="transmembrane region" description="Helical" evidence="1">
    <location>
        <begin position="250"/>
        <end position="267"/>
    </location>
</feature>
<keyword evidence="4" id="KW-1185">Reference proteome</keyword>
<feature type="transmembrane region" description="Helical" evidence="1">
    <location>
        <begin position="321"/>
        <end position="341"/>
    </location>
</feature>
<gene>
    <name evidence="3" type="ORF">GCM10023333_23760</name>
</gene>
<reference evidence="4" key="1">
    <citation type="journal article" date="2019" name="Int. J. Syst. Evol. Microbiol.">
        <title>The Global Catalogue of Microorganisms (GCM) 10K type strain sequencing project: providing services to taxonomists for standard genome sequencing and annotation.</title>
        <authorList>
            <consortium name="The Broad Institute Genomics Platform"/>
            <consortium name="The Broad Institute Genome Sequencing Center for Infectious Disease"/>
            <person name="Wu L."/>
            <person name="Ma J."/>
        </authorList>
    </citation>
    <scope>NUCLEOTIDE SEQUENCE [LARGE SCALE GENOMIC DNA]</scope>
    <source>
        <strain evidence="4">JCM 18401</strain>
    </source>
</reference>
<name>A0ABP9EXZ7_9GAMM</name>
<organism evidence="3 4">
    <name type="scientific">Ferrimonas pelagia</name>
    <dbReference type="NCBI Taxonomy" id="1177826"/>
    <lineage>
        <taxon>Bacteria</taxon>
        <taxon>Pseudomonadati</taxon>
        <taxon>Pseudomonadota</taxon>
        <taxon>Gammaproteobacteria</taxon>
        <taxon>Alteromonadales</taxon>
        <taxon>Ferrimonadaceae</taxon>
        <taxon>Ferrimonas</taxon>
    </lineage>
</organism>
<evidence type="ECO:0000256" key="1">
    <source>
        <dbReference type="SAM" id="Phobius"/>
    </source>
</evidence>
<keyword evidence="1" id="KW-0812">Transmembrane</keyword>
<feature type="transmembrane region" description="Helical" evidence="1">
    <location>
        <begin position="173"/>
        <end position="191"/>
    </location>
</feature>
<accession>A0ABP9EXZ7</accession>
<comment type="caution">
    <text evidence="3">The sequence shown here is derived from an EMBL/GenBank/DDBJ whole genome shotgun (WGS) entry which is preliminary data.</text>
</comment>
<proteinExistence type="predicted"/>